<evidence type="ECO:0000313" key="3">
    <source>
        <dbReference type="Proteomes" id="UP000033047"/>
    </source>
</evidence>
<dbReference type="AlphaFoldDB" id="A0A0F5IU61"/>
<dbReference type="PATRIC" id="fig|927665.4.peg.4048"/>
<dbReference type="EMBL" id="AQHV01000021">
    <property type="protein sequence ID" value="KKB48712.1"/>
    <property type="molecule type" value="Genomic_DNA"/>
</dbReference>
<dbReference type="Gene3D" id="2.60.40.2580">
    <property type="match status" value="1"/>
</dbReference>
<proteinExistence type="predicted"/>
<comment type="caution">
    <text evidence="2">The sequence shown here is derived from an EMBL/GenBank/DDBJ whole genome shotgun (WGS) entry which is preliminary data.</text>
</comment>
<evidence type="ECO:0008006" key="4">
    <source>
        <dbReference type="Google" id="ProtNLM"/>
    </source>
</evidence>
<gene>
    <name evidence="2" type="ORF">HMPREF1535_03941</name>
</gene>
<reference evidence="2 3" key="1">
    <citation type="submission" date="2013-04" db="EMBL/GenBank/DDBJ databases">
        <title>The Genome Sequence of Parabacteroides goldsteinii DSM 19448.</title>
        <authorList>
            <consortium name="The Broad Institute Genomics Platform"/>
            <person name="Earl A."/>
            <person name="Ward D."/>
            <person name="Feldgarden M."/>
            <person name="Gevers D."/>
            <person name="Martens E."/>
            <person name="Sakamoto M."/>
            <person name="Benno Y."/>
            <person name="Song Y."/>
            <person name="Liu C."/>
            <person name="Lee J."/>
            <person name="Bolanos M."/>
            <person name="Vaisanen M.L."/>
            <person name="Finegold S.M."/>
            <person name="Walker B."/>
            <person name="Young S."/>
            <person name="Zeng Q."/>
            <person name="Gargeya S."/>
            <person name="Fitzgerald M."/>
            <person name="Haas B."/>
            <person name="Abouelleil A."/>
            <person name="Allen A.W."/>
            <person name="Alvarado L."/>
            <person name="Arachchi H.M."/>
            <person name="Berlin A.M."/>
            <person name="Chapman S.B."/>
            <person name="Gainer-Dewar J."/>
            <person name="Goldberg J."/>
            <person name="Griggs A."/>
            <person name="Gujja S."/>
            <person name="Hansen M."/>
            <person name="Howarth C."/>
            <person name="Imamovic A."/>
            <person name="Ireland A."/>
            <person name="Larimer J."/>
            <person name="McCowan C."/>
            <person name="Murphy C."/>
            <person name="Pearson M."/>
            <person name="Poon T.W."/>
            <person name="Priest M."/>
            <person name="Roberts A."/>
            <person name="Saif S."/>
            <person name="Shea T."/>
            <person name="Sisk P."/>
            <person name="Sykes S."/>
            <person name="Wortman J."/>
            <person name="Nusbaum C."/>
            <person name="Birren B."/>
        </authorList>
    </citation>
    <scope>NUCLEOTIDE SEQUENCE [LARGE SCALE GENOMIC DNA]</scope>
    <source>
        <strain evidence="2 3">DSM 19448</strain>
    </source>
</reference>
<keyword evidence="1" id="KW-0732">Signal</keyword>
<sequence length="317" mass="34271">MNAKNIISAILMVLSFTACSSEIEGIDDNMTNTNVSNGTTSISVRMMTEEVSTKGDASSDESAIKNYVIAVFEEESNQRVGYAFGSTTGGYEETPKTVTEIDAKAGNVTVIVVANVDDTSVFDNLYTYNGFTSMTVGNLNNLTKVGIKTNVTLSAANNSLDVTLKQLTARVNVTLNAPEVTGGNNVTVNFKAYRYIASIAETSMIVYAPQTVETNTEVSLNNETSFSYITYAVATPVLNVYAELEILVDGVVTKTIEKEIPVSFKSQNNVQLGALIAGKSYNQQVNTKITISQNVDVSFKYEIVSITDNDNQNITYN</sequence>
<name>A0A0F5IU61_9BACT</name>
<dbReference type="STRING" id="927665.HMPREF1535_03941"/>
<accession>A0A0F5IU61</accession>
<protein>
    <recommendedName>
        <fullName evidence="4">Major fimbrial subunit protein N-terminal domain-containing protein</fullName>
    </recommendedName>
</protein>
<organism evidence="2 3">
    <name type="scientific">Parabacteroides goldsteinii DSM 19448 = WAL 12034</name>
    <dbReference type="NCBI Taxonomy" id="927665"/>
    <lineage>
        <taxon>Bacteria</taxon>
        <taxon>Pseudomonadati</taxon>
        <taxon>Bacteroidota</taxon>
        <taxon>Bacteroidia</taxon>
        <taxon>Bacteroidales</taxon>
        <taxon>Tannerellaceae</taxon>
        <taxon>Parabacteroides</taxon>
    </lineage>
</organism>
<feature type="chain" id="PRO_5002488906" description="Major fimbrial subunit protein N-terminal domain-containing protein" evidence="1">
    <location>
        <begin position="21"/>
        <end position="317"/>
    </location>
</feature>
<dbReference type="HOGENOM" id="CLU_852170_0_0_10"/>
<feature type="signal peptide" evidence="1">
    <location>
        <begin position="1"/>
        <end position="20"/>
    </location>
</feature>
<evidence type="ECO:0000256" key="1">
    <source>
        <dbReference type="SAM" id="SignalP"/>
    </source>
</evidence>
<dbReference type="Proteomes" id="UP000033047">
    <property type="component" value="Unassembled WGS sequence"/>
</dbReference>
<evidence type="ECO:0000313" key="2">
    <source>
        <dbReference type="EMBL" id="KKB48712.1"/>
    </source>
</evidence>
<dbReference type="RefSeq" id="WP_048315924.1">
    <property type="nucleotide sequence ID" value="NZ_KQ033913.1"/>
</dbReference>
<dbReference type="PROSITE" id="PS51257">
    <property type="entry name" value="PROKAR_LIPOPROTEIN"/>
    <property type="match status" value="1"/>
</dbReference>